<feature type="compositionally biased region" description="Basic residues" evidence="4">
    <location>
        <begin position="410"/>
        <end position="420"/>
    </location>
</feature>
<evidence type="ECO:0000313" key="6">
    <source>
        <dbReference type="Proteomes" id="UP000087171"/>
    </source>
</evidence>
<sequence>MFSVRNLHRHCSFNLKPFSSLFQLQPNLFRNVIPLGQGIEKRNIDDKVEAYHKVSLYYYVKPLNLLNGSTCRAMSTTRGRSMRSKVERRMQKESGKTLREIRRAKKLKKKLMTEEERLVYNLKRAKKKVALLLQKLKKYELPELPPPRHDPELLTPEQLQAYKKVGFKNKNYVPVGVRGVFGGVVQNMHLHWKFHETVQVCCDNFPKERIKEMASMLARLSGGIVINVHNVKTIIMFRGRNYRQPKNLIPINTLTKRKALFKARFEQALESQKLNIKNIEQQLRRMGVNPEDPSAMASIQRVASTFFNAIDKKEGSPYVFRGDKQSVIEPTGGLDLEESDPSADSDQEELDRFIAEIEDAADKEYEEEEAKEKEEFGRLRYWNREEFGGRFRRSDASRNDDYDGGEVRGSRARQTIHPKHRTIDSDDEENAHFDNDDDDDHGEWRSSNIADDSDIDSNSDGSDEGRGRFKENRGRRERINNTGIGKAHVNGGPSRHGEAKFRRNMAVQDSESEGMLSEVENAMWESDEEENGSVHLRRASSDNYKSSSSSDDEYDYQLKRNKKNGARDHEIGGGRTKSVRGGQERIGGTKSVSADLFSGSEDWMWQSDAEENSRADKDYPTSKNINVVKSDIHKNKAPKDADEAWDSE</sequence>
<keyword evidence="3" id="KW-0175">Coiled coil</keyword>
<proteinExistence type="predicted"/>
<dbReference type="STRING" id="3827.A0A1S2XGY1"/>
<dbReference type="PANTHER" id="PTHR31426:SF4">
    <property type="entry name" value="CRM-DOMAIN CONTAINING FACTOR CFM9, MITOCHONDRIAL"/>
    <property type="match status" value="1"/>
</dbReference>
<dbReference type="InterPro" id="IPR035920">
    <property type="entry name" value="YhbY-like_sf"/>
</dbReference>
<dbReference type="SUPFAM" id="SSF75471">
    <property type="entry name" value="YhbY-like"/>
    <property type="match status" value="1"/>
</dbReference>
<feature type="compositionally biased region" description="Basic and acidic residues" evidence="4">
    <location>
        <begin position="463"/>
        <end position="479"/>
    </location>
</feature>
<evidence type="ECO:0000256" key="3">
    <source>
        <dbReference type="SAM" id="Coils"/>
    </source>
</evidence>
<accession>A0A1S2XGY1</accession>
<evidence type="ECO:0000256" key="2">
    <source>
        <dbReference type="PROSITE-ProRule" id="PRU00626"/>
    </source>
</evidence>
<organism evidence="6 7">
    <name type="scientific">Cicer arietinum</name>
    <name type="common">Chickpea</name>
    <name type="synonym">Garbanzo</name>
    <dbReference type="NCBI Taxonomy" id="3827"/>
    <lineage>
        <taxon>Eukaryota</taxon>
        <taxon>Viridiplantae</taxon>
        <taxon>Streptophyta</taxon>
        <taxon>Embryophyta</taxon>
        <taxon>Tracheophyta</taxon>
        <taxon>Spermatophyta</taxon>
        <taxon>Magnoliopsida</taxon>
        <taxon>eudicotyledons</taxon>
        <taxon>Gunneridae</taxon>
        <taxon>Pentapetalae</taxon>
        <taxon>rosids</taxon>
        <taxon>fabids</taxon>
        <taxon>Fabales</taxon>
        <taxon>Fabaceae</taxon>
        <taxon>Papilionoideae</taxon>
        <taxon>50 kb inversion clade</taxon>
        <taxon>NPAAA clade</taxon>
        <taxon>Hologalegina</taxon>
        <taxon>IRL clade</taxon>
        <taxon>Cicereae</taxon>
        <taxon>Cicer</taxon>
    </lineage>
</organism>
<dbReference type="RefSeq" id="XP_004489199.1">
    <property type="nucleotide sequence ID" value="XM_004489142.3"/>
</dbReference>
<dbReference type="PANTHER" id="PTHR31426">
    <property type="entry name" value="GROUP II INTRON SPLICING FACTOR CRS1-LIKE"/>
    <property type="match status" value="1"/>
</dbReference>
<dbReference type="Gene3D" id="3.30.110.60">
    <property type="entry name" value="YhbY-like"/>
    <property type="match status" value="1"/>
</dbReference>
<gene>
    <name evidence="7" type="primary">LOC101503999</name>
</gene>
<dbReference type="OrthoDB" id="1915442at2759"/>
<dbReference type="PROSITE" id="PS51295">
    <property type="entry name" value="CRM"/>
    <property type="match status" value="1"/>
</dbReference>
<feature type="compositionally biased region" description="Acidic residues" evidence="4">
    <location>
        <begin position="425"/>
        <end position="441"/>
    </location>
</feature>
<evidence type="ECO:0000256" key="4">
    <source>
        <dbReference type="SAM" id="MobiDB-lite"/>
    </source>
</evidence>
<evidence type="ECO:0000259" key="5">
    <source>
        <dbReference type="PROSITE" id="PS51295"/>
    </source>
</evidence>
<reference evidence="6" key="1">
    <citation type="journal article" date="2013" name="Nat. Biotechnol.">
        <title>Draft genome sequence of chickpea (Cicer arietinum) provides a resource for trait improvement.</title>
        <authorList>
            <person name="Varshney R.K."/>
            <person name="Song C."/>
            <person name="Saxena R.K."/>
            <person name="Azam S."/>
            <person name="Yu S."/>
            <person name="Sharpe A.G."/>
            <person name="Cannon S."/>
            <person name="Baek J."/>
            <person name="Rosen B.D."/>
            <person name="Tar'an B."/>
            <person name="Millan T."/>
            <person name="Zhang X."/>
            <person name="Ramsay L.D."/>
            <person name="Iwata A."/>
            <person name="Wang Y."/>
            <person name="Nelson W."/>
            <person name="Farmer A.D."/>
            <person name="Gaur P.M."/>
            <person name="Soderlund C."/>
            <person name="Penmetsa R.V."/>
            <person name="Xu C."/>
            <person name="Bharti A.K."/>
            <person name="He W."/>
            <person name="Winter P."/>
            <person name="Zhao S."/>
            <person name="Hane J.K."/>
            <person name="Carrasquilla-Garcia N."/>
            <person name="Condie J.A."/>
            <person name="Upadhyaya H.D."/>
            <person name="Luo M.C."/>
            <person name="Thudi M."/>
            <person name="Gowda C.L."/>
            <person name="Singh N.P."/>
            <person name="Lichtenzveig J."/>
            <person name="Gali K.K."/>
            <person name="Rubio J."/>
            <person name="Nadarajan N."/>
            <person name="Dolezel J."/>
            <person name="Bansal K.C."/>
            <person name="Xu X."/>
            <person name="Edwards D."/>
            <person name="Zhang G."/>
            <person name="Kahl G."/>
            <person name="Gil J."/>
            <person name="Singh K.B."/>
            <person name="Datta S.K."/>
            <person name="Jackson S.A."/>
            <person name="Wang J."/>
            <person name="Cook D.R."/>
        </authorList>
    </citation>
    <scope>NUCLEOTIDE SEQUENCE [LARGE SCALE GENOMIC DNA]</scope>
    <source>
        <strain evidence="6">cv. CDC Frontier</strain>
    </source>
</reference>
<evidence type="ECO:0000256" key="1">
    <source>
        <dbReference type="ARBA" id="ARBA00022884"/>
    </source>
</evidence>
<reference evidence="7" key="2">
    <citation type="submission" date="2025-08" db="UniProtKB">
        <authorList>
            <consortium name="RefSeq"/>
        </authorList>
    </citation>
    <scope>IDENTIFICATION</scope>
    <source>
        <tissue evidence="7">Etiolated seedlings</tissue>
    </source>
</reference>
<dbReference type="InterPro" id="IPR040286">
    <property type="entry name" value="At3g25440-like"/>
</dbReference>
<feature type="compositionally biased region" description="Basic and acidic residues" evidence="4">
    <location>
        <begin position="630"/>
        <end position="642"/>
    </location>
</feature>
<dbReference type="PaxDb" id="3827-XP_004489199.1"/>
<feature type="domain" description="CRM" evidence="5">
    <location>
        <begin position="152"/>
        <end position="249"/>
    </location>
</feature>
<evidence type="ECO:0000313" key="7">
    <source>
        <dbReference type="RefSeq" id="XP_004489199.1"/>
    </source>
</evidence>
<dbReference type="GeneID" id="101503999"/>
<feature type="region of interest" description="Disordered" evidence="4">
    <location>
        <begin position="329"/>
        <end position="348"/>
    </location>
</feature>
<feature type="compositionally biased region" description="Acidic residues" evidence="4">
    <location>
        <begin position="335"/>
        <end position="348"/>
    </location>
</feature>
<keyword evidence="6" id="KW-1185">Reference proteome</keyword>
<dbReference type="GO" id="GO:0003723">
    <property type="term" value="F:RNA binding"/>
    <property type="evidence" value="ECO:0007669"/>
    <property type="project" value="UniProtKB-UniRule"/>
</dbReference>
<feature type="compositionally biased region" description="Basic and acidic residues" evidence="4">
    <location>
        <begin position="390"/>
        <end position="409"/>
    </location>
</feature>
<name>A0A1S2XGY1_CICAR</name>
<feature type="region of interest" description="Disordered" evidence="4">
    <location>
        <begin position="390"/>
        <end position="648"/>
    </location>
</feature>
<protein>
    <submittedName>
        <fullName evidence="7">Uncharacterized protein LOC101503999</fullName>
    </submittedName>
</protein>
<dbReference type="Pfam" id="PF01985">
    <property type="entry name" value="CRS1_YhbY"/>
    <property type="match status" value="1"/>
</dbReference>
<dbReference type="InterPro" id="IPR001890">
    <property type="entry name" value="RNA-binding_CRM"/>
</dbReference>
<dbReference type="Proteomes" id="UP000087171">
    <property type="component" value="Chromosome Ca2"/>
</dbReference>
<keyword evidence="1 2" id="KW-0694">RNA-binding</keyword>
<feature type="coiled-coil region" evidence="3">
    <location>
        <begin position="262"/>
        <end position="289"/>
    </location>
</feature>
<dbReference type="SMART" id="SM01103">
    <property type="entry name" value="CRS1_YhbY"/>
    <property type="match status" value="1"/>
</dbReference>
<dbReference type="eggNOG" id="KOG1990">
    <property type="taxonomic scope" value="Eukaryota"/>
</dbReference>
<feature type="compositionally biased region" description="Basic and acidic residues" evidence="4">
    <location>
        <begin position="611"/>
        <end position="620"/>
    </location>
</feature>
<dbReference type="AlphaFoldDB" id="A0A1S2XGY1"/>
<dbReference type="KEGG" id="cam:101503999"/>